<accession>A0ABR4XSK9</accession>
<reference evidence="1 2" key="1">
    <citation type="journal article" date="2014" name="Antonie Van Leeuwenhoek">
        <title>Oenococcus alcoholitolerans sp. nov., a lactic acid bacteria isolated from cachaca and ethanol fermentation processes.</title>
        <authorList>
            <person name="Badotti F."/>
            <person name="Moreira A.P."/>
            <person name="Tonon L.A."/>
            <person name="de Lucena B.T."/>
            <person name="Gomes Fde C."/>
            <person name="Kruger R."/>
            <person name="Thompson C.C."/>
            <person name="de Morais M.A.Jr."/>
            <person name="Rosa C.A."/>
            <person name="Thompson F.L."/>
        </authorList>
    </citation>
    <scope>NUCLEOTIDE SEQUENCE [LARGE SCALE GENOMIC DNA]</scope>
    <source>
        <strain evidence="1 2">UFRJ-M7.2.18</strain>
    </source>
</reference>
<evidence type="ECO:0000313" key="1">
    <source>
        <dbReference type="EMBL" id="KGO32375.1"/>
    </source>
</evidence>
<gene>
    <name evidence="1" type="ORF">Q757_01380</name>
</gene>
<protein>
    <submittedName>
        <fullName evidence="1">Uncharacterized protein</fullName>
    </submittedName>
</protein>
<sequence length="42" mass="5216">MYIDPNRIVRSLTFFQVFSRDLKWLFGRILRKKLLKISKKIF</sequence>
<organism evidence="1 2">
    <name type="scientific">Oenococcus alcoholitolerans</name>
    <dbReference type="NCBI Taxonomy" id="931074"/>
    <lineage>
        <taxon>Bacteria</taxon>
        <taxon>Bacillati</taxon>
        <taxon>Bacillota</taxon>
        <taxon>Bacilli</taxon>
        <taxon>Lactobacillales</taxon>
        <taxon>Lactobacillaceae</taxon>
        <taxon>Oenococcus</taxon>
    </lineage>
</organism>
<name>A0ABR4XSK9_9LACO</name>
<dbReference type="Proteomes" id="UP000030023">
    <property type="component" value="Unassembled WGS sequence"/>
</dbReference>
<comment type="caution">
    <text evidence="1">The sequence shown here is derived from an EMBL/GenBank/DDBJ whole genome shotgun (WGS) entry which is preliminary data.</text>
</comment>
<evidence type="ECO:0000313" key="2">
    <source>
        <dbReference type="Proteomes" id="UP000030023"/>
    </source>
</evidence>
<keyword evidence="2" id="KW-1185">Reference proteome</keyword>
<dbReference type="EMBL" id="AXCV01000030">
    <property type="protein sequence ID" value="KGO32375.1"/>
    <property type="molecule type" value="Genomic_DNA"/>
</dbReference>
<proteinExistence type="predicted"/>